<proteinExistence type="predicted"/>
<name>A0ABP8EUR7_9MICO</name>
<feature type="domain" description="Zinc finger CGNR" evidence="1">
    <location>
        <begin position="157"/>
        <end position="196"/>
    </location>
</feature>
<gene>
    <name evidence="2" type="ORF">GCM10022262_19460</name>
</gene>
<evidence type="ECO:0000259" key="1">
    <source>
        <dbReference type="Pfam" id="PF11706"/>
    </source>
</evidence>
<sequence length="204" mass="22108">MAARTVGGLTLPVPVAGHPALELCNTRANWTSPDYREYLVSFAHAVTLAVDRGLMGTATAREVAALAATEPDAAEAALGRVLTLRRDLYAVLTDPQPGAAARRLDRTMLAARRRRHLVGRDGSGLPAWSQVVDLDTPLDVFARAAEDLLTSDAGEHVRACAGTGCGWLFTDPTHRRRWCSMQWCGNREKARRHAARTARGRTAT</sequence>
<dbReference type="EMBL" id="BAABBA010000008">
    <property type="protein sequence ID" value="GAA4287587.1"/>
    <property type="molecule type" value="Genomic_DNA"/>
</dbReference>
<dbReference type="Proteomes" id="UP001499841">
    <property type="component" value="Unassembled WGS sequence"/>
</dbReference>
<evidence type="ECO:0000313" key="3">
    <source>
        <dbReference type="Proteomes" id="UP001499841"/>
    </source>
</evidence>
<dbReference type="RefSeq" id="WP_345040429.1">
    <property type="nucleotide sequence ID" value="NZ_BAABBA010000008.1"/>
</dbReference>
<keyword evidence="3" id="KW-1185">Reference proteome</keyword>
<reference evidence="3" key="1">
    <citation type="journal article" date="2019" name="Int. J. Syst. Evol. Microbiol.">
        <title>The Global Catalogue of Microorganisms (GCM) 10K type strain sequencing project: providing services to taxonomists for standard genome sequencing and annotation.</title>
        <authorList>
            <consortium name="The Broad Institute Genomics Platform"/>
            <consortium name="The Broad Institute Genome Sequencing Center for Infectious Disease"/>
            <person name="Wu L."/>
            <person name="Ma J."/>
        </authorList>
    </citation>
    <scope>NUCLEOTIDE SEQUENCE [LARGE SCALE GENOMIC DNA]</scope>
    <source>
        <strain evidence="3">JCM 17459</strain>
    </source>
</reference>
<dbReference type="InterPro" id="IPR023286">
    <property type="entry name" value="ABATE_dom_sf"/>
</dbReference>
<dbReference type="PANTHER" id="PTHR35525:SF3">
    <property type="entry name" value="BLL6575 PROTEIN"/>
    <property type="match status" value="1"/>
</dbReference>
<dbReference type="InterPro" id="IPR010852">
    <property type="entry name" value="ABATE"/>
</dbReference>
<evidence type="ECO:0000313" key="2">
    <source>
        <dbReference type="EMBL" id="GAA4287587.1"/>
    </source>
</evidence>
<accession>A0ABP8EUR7</accession>
<comment type="caution">
    <text evidence="2">The sequence shown here is derived from an EMBL/GenBank/DDBJ whole genome shotgun (WGS) entry which is preliminary data.</text>
</comment>
<dbReference type="Gene3D" id="1.10.3300.10">
    <property type="entry name" value="Jann2411-like domain"/>
    <property type="match status" value="1"/>
</dbReference>
<dbReference type="InterPro" id="IPR021005">
    <property type="entry name" value="Znf_CGNR"/>
</dbReference>
<organism evidence="2 3">
    <name type="scientific">Georgenia daeguensis</name>
    <dbReference type="NCBI Taxonomy" id="908355"/>
    <lineage>
        <taxon>Bacteria</taxon>
        <taxon>Bacillati</taxon>
        <taxon>Actinomycetota</taxon>
        <taxon>Actinomycetes</taxon>
        <taxon>Micrococcales</taxon>
        <taxon>Bogoriellaceae</taxon>
        <taxon>Georgenia</taxon>
    </lineage>
</organism>
<dbReference type="PANTHER" id="PTHR35525">
    <property type="entry name" value="BLL6575 PROTEIN"/>
    <property type="match status" value="1"/>
</dbReference>
<dbReference type="SUPFAM" id="SSF160904">
    <property type="entry name" value="Jann2411-like"/>
    <property type="match status" value="1"/>
</dbReference>
<dbReference type="Pfam" id="PF11706">
    <property type="entry name" value="zf-CGNR"/>
    <property type="match status" value="1"/>
</dbReference>
<protein>
    <recommendedName>
        <fullName evidence="1">Zinc finger CGNR domain-containing protein</fullName>
    </recommendedName>
</protein>